<organism evidence="1 2">
    <name type="scientific">Tegillarca granosa</name>
    <name type="common">Malaysian cockle</name>
    <name type="synonym">Anadara granosa</name>
    <dbReference type="NCBI Taxonomy" id="220873"/>
    <lineage>
        <taxon>Eukaryota</taxon>
        <taxon>Metazoa</taxon>
        <taxon>Spiralia</taxon>
        <taxon>Lophotrochozoa</taxon>
        <taxon>Mollusca</taxon>
        <taxon>Bivalvia</taxon>
        <taxon>Autobranchia</taxon>
        <taxon>Pteriomorphia</taxon>
        <taxon>Arcoida</taxon>
        <taxon>Arcoidea</taxon>
        <taxon>Arcidae</taxon>
        <taxon>Tegillarca</taxon>
    </lineage>
</organism>
<accession>A0ABQ9FY23</accession>
<evidence type="ECO:0000313" key="1">
    <source>
        <dbReference type="EMBL" id="KAJ8321160.1"/>
    </source>
</evidence>
<dbReference type="Proteomes" id="UP001217089">
    <property type="component" value="Unassembled WGS sequence"/>
</dbReference>
<proteinExistence type="predicted"/>
<name>A0ABQ9FY23_TEGGR</name>
<keyword evidence="2" id="KW-1185">Reference proteome</keyword>
<dbReference type="EMBL" id="JARBDR010000135">
    <property type="protein sequence ID" value="KAJ8321160.1"/>
    <property type="molecule type" value="Genomic_DNA"/>
</dbReference>
<protein>
    <submittedName>
        <fullName evidence="1">Uncharacterized protein</fullName>
    </submittedName>
</protein>
<evidence type="ECO:0000313" key="2">
    <source>
        <dbReference type="Proteomes" id="UP001217089"/>
    </source>
</evidence>
<comment type="caution">
    <text evidence="1">The sequence shown here is derived from an EMBL/GenBank/DDBJ whole genome shotgun (WGS) entry which is preliminary data.</text>
</comment>
<gene>
    <name evidence="1" type="ORF">KUTeg_001285</name>
</gene>
<sequence>MPSKTKSGRDKLRTRFTHDLSKRFQAELTSALKACAGNKNLFYRTMSHIVDAINLCYLGDHRLCTVNSYICRNVDCNWLKKVTEKKLTKNVTFFKGRAHSVVHSVNNGPGQSLYLLLKAAKCPIVQGSKVQINLSKEQKTDKIRRQSKKTEKFKQMGQAKRKKLYELYEKHAADVTYKKEVDMPQFKIPKTNDASLRTKNKYQKV</sequence>
<reference evidence="1 2" key="1">
    <citation type="submission" date="2022-12" db="EMBL/GenBank/DDBJ databases">
        <title>Chromosome-level genome of Tegillarca granosa.</title>
        <authorList>
            <person name="Kim J."/>
        </authorList>
    </citation>
    <scope>NUCLEOTIDE SEQUENCE [LARGE SCALE GENOMIC DNA]</scope>
    <source>
        <strain evidence="1">Teg-2019</strain>
        <tissue evidence="1">Adductor muscle</tissue>
    </source>
</reference>